<reference evidence="2" key="1">
    <citation type="submission" date="2022-12" db="EMBL/GenBank/DDBJ databases">
        <title>Polyphasic identification of a Novel Hot-Spring Cyanobacterium Ocullathermofonsia sinensis gen nov. sp. nov. and Genomic Insights on its Adaptations to the Thermal Habitat.</title>
        <authorList>
            <person name="Daroch M."/>
            <person name="Tang J."/>
            <person name="Jiang Y."/>
        </authorList>
    </citation>
    <scope>NUCLEOTIDE SEQUENCE</scope>
    <source>
        <strain evidence="2">PKUAC-SCTA174</strain>
    </source>
</reference>
<name>A0A9E9C6G5_9CYAN</name>
<gene>
    <name evidence="2" type="ORF">OXH18_13255</name>
</gene>
<dbReference type="Gene3D" id="2.60.120.380">
    <property type="match status" value="1"/>
</dbReference>
<dbReference type="AlphaFoldDB" id="A0A9E9C6G5"/>
<sequence length="569" mass="59982">MPDRTQVQTVVQGLRRNVDLILFDGDRNRIAASRNSGSQSEFIDTVLARGNYFVKVIAKAGQTNYRLTLSAGPNPATAKFVGLTDNNRLAFFNDTNLSRVRQVRLRGLQPGERLVGIDFRPNTGQLFGVGSSNRLYVINPTTGRVTQVGAPFAVPLNGTSFGIDFNPTVDRIRVVSDAGQNLRLNPDTGAVVDADTLTGGIQIDRNLNGDTDSIVATAYSNNVSGATTTVQYGINADTDQLFIQNPPNDGTQVVVGSLGVDFSADAGLDIVTRNGVDRAFATSGSSLYSIDLTTGAATLIGDVRNRRNPVNLVGFAARSPVLKPNPATAKFVGLTTDSDLVFFNSNALNNVTKVDITGLRAGETLVGIDFRPNTGQLFGVGSSNRLYRIDAATGRATQVGDRFAVNLNGMNFGIDFNPTVDRIRVVSDAGQNLRLNPDTGAVVDADTLTGGIQIDRNLNGDTDSIVATAYSNNVSGATTTVQYGINADTDQLFIQNPPNDGTQTLVGSLGIDVDAKAGFDIVTSNGMNMGFVTSGSSLYSIDLNSGAASLIGNVQDITQPIALAGLAAR</sequence>
<proteinExistence type="predicted"/>
<feature type="domain" description="DUF4394" evidence="1">
    <location>
        <begin position="89"/>
        <end position="307"/>
    </location>
</feature>
<dbReference type="InterPro" id="IPR025507">
    <property type="entry name" value="DUF4394"/>
</dbReference>
<dbReference type="Proteomes" id="UP001163152">
    <property type="component" value="Chromosome"/>
</dbReference>
<dbReference type="Pfam" id="PF14339">
    <property type="entry name" value="DUF4394"/>
    <property type="match status" value="2"/>
</dbReference>
<dbReference type="RefSeq" id="WP_268607555.1">
    <property type="nucleotide sequence ID" value="NZ_CP113797.1"/>
</dbReference>
<dbReference type="KEGG" id="tsin:OXH18_13255"/>
<protein>
    <submittedName>
        <fullName evidence="2">DUF4394 domain-containing protein</fullName>
    </submittedName>
</protein>
<evidence type="ECO:0000259" key="1">
    <source>
        <dbReference type="Pfam" id="PF14339"/>
    </source>
</evidence>
<dbReference type="SUPFAM" id="SSF63829">
    <property type="entry name" value="Calcium-dependent phosphotriesterase"/>
    <property type="match status" value="1"/>
</dbReference>
<dbReference type="EMBL" id="CP113797">
    <property type="protein sequence ID" value="WAL58158.1"/>
    <property type="molecule type" value="Genomic_DNA"/>
</dbReference>
<feature type="domain" description="DUF4394" evidence="1">
    <location>
        <begin position="340"/>
        <end position="559"/>
    </location>
</feature>
<evidence type="ECO:0000313" key="2">
    <source>
        <dbReference type="EMBL" id="WAL58158.1"/>
    </source>
</evidence>
<accession>A0A9E9C6G5</accession>
<organism evidence="2 3">
    <name type="scientific">Thermocoleostomius sinensis A174</name>
    <dbReference type="NCBI Taxonomy" id="2016057"/>
    <lineage>
        <taxon>Bacteria</taxon>
        <taxon>Bacillati</taxon>
        <taxon>Cyanobacteriota</taxon>
        <taxon>Cyanophyceae</taxon>
        <taxon>Oculatellales</taxon>
        <taxon>Oculatellaceae</taxon>
        <taxon>Thermocoleostomius</taxon>
    </lineage>
</organism>
<keyword evidence="3" id="KW-1185">Reference proteome</keyword>
<evidence type="ECO:0000313" key="3">
    <source>
        <dbReference type="Proteomes" id="UP001163152"/>
    </source>
</evidence>